<evidence type="ECO:0000256" key="3">
    <source>
        <dbReference type="ARBA" id="ARBA00023110"/>
    </source>
</evidence>
<feature type="region of interest" description="Disordered" evidence="6">
    <location>
        <begin position="1"/>
        <end position="29"/>
    </location>
</feature>
<dbReference type="Proteomes" id="UP000813461">
    <property type="component" value="Unassembled WGS sequence"/>
</dbReference>
<evidence type="ECO:0000259" key="8">
    <source>
        <dbReference type="PROSITE" id="PS50198"/>
    </source>
</evidence>
<dbReference type="InterPro" id="IPR036020">
    <property type="entry name" value="WW_dom_sf"/>
</dbReference>
<feature type="domain" description="PpiC" evidence="8">
    <location>
        <begin position="280"/>
        <end position="399"/>
    </location>
</feature>
<dbReference type="Gene3D" id="2.20.70.10">
    <property type="match status" value="1"/>
</dbReference>
<evidence type="ECO:0000256" key="2">
    <source>
        <dbReference type="ARBA" id="ARBA00013194"/>
    </source>
</evidence>
<protein>
    <recommendedName>
        <fullName evidence="2">peptidylprolyl isomerase</fullName>
        <ecNumber evidence="2">5.2.1.8</ecNumber>
    </recommendedName>
</protein>
<evidence type="ECO:0000256" key="4">
    <source>
        <dbReference type="ARBA" id="ARBA00023235"/>
    </source>
</evidence>
<reference evidence="9" key="1">
    <citation type="journal article" date="2021" name="Nat. Commun.">
        <title>Genetic determinants of endophytism in the Arabidopsis root mycobiome.</title>
        <authorList>
            <person name="Mesny F."/>
            <person name="Miyauchi S."/>
            <person name="Thiergart T."/>
            <person name="Pickel B."/>
            <person name="Atanasova L."/>
            <person name="Karlsson M."/>
            <person name="Huettel B."/>
            <person name="Barry K.W."/>
            <person name="Haridas S."/>
            <person name="Chen C."/>
            <person name="Bauer D."/>
            <person name="Andreopoulos W."/>
            <person name="Pangilinan J."/>
            <person name="LaButti K."/>
            <person name="Riley R."/>
            <person name="Lipzen A."/>
            <person name="Clum A."/>
            <person name="Drula E."/>
            <person name="Henrissat B."/>
            <person name="Kohler A."/>
            <person name="Grigoriev I.V."/>
            <person name="Martin F.M."/>
            <person name="Hacquard S."/>
        </authorList>
    </citation>
    <scope>NUCLEOTIDE SEQUENCE</scope>
    <source>
        <strain evidence="9">MPI-SDFR-AT-0120</strain>
    </source>
</reference>
<dbReference type="PROSITE" id="PS01159">
    <property type="entry name" value="WW_DOMAIN_1"/>
    <property type="match status" value="1"/>
</dbReference>
<dbReference type="SUPFAM" id="SSF54534">
    <property type="entry name" value="FKBP-like"/>
    <property type="match status" value="1"/>
</dbReference>
<dbReference type="EC" id="5.2.1.8" evidence="2"/>
<dbReference type="GO" id="GO:0003755">
    <property type="term" value="F:peptidyl-prolyl cis-trans isomerase activity"/>
    <property type="evidence" value="ECO:0007669"/>
    <property type="project" value="UniProtKB-KW"/>
</dbReference>
<dbReference type="InterPro" id="IPR000297">
    <property type="entry name" value="PPIase_PpiC"/>
</dbReference>
<dbReference type="PANTHER" id="PTHR10657">
    <property type="entry name" value="PEPTIDYL-PROLYL CIS-TRANS ISOMERASE"/>
    <property type="match status" value="1"/>
</dbReference>
<comment type="caution">
    <text evidence="9">The sequence shown here is derived from an EMBL/GenBank/DDBJ whole genome shotgun (WGS) entry which is preliminary data.</text>
</comment>
<evidence type="ECO:0000313" key="9">
    <source>
        <dbReference type="EMBL" id="KAH7067724.1"/>
    </source>
</evidence>
<comment type="catalytic activity">
    <reaction evidence="1">
        <text>[protein]-peptidylproline (omega=180) = [protein]-peptidylproline (omega=0)</text>
        <dbReference type="Rhea" id="RHEA:16237"/>
        <dbReference type="Rhea" id="RHEA-COMP:10747"/>
        <dbReference type="Rhea" id="RHEA-COMP:10748"/>
        <dbReference type="ChEBI" id="CHEBI:83833"/>
        <dbReference type="ChEBI" id="CHEBI:83834"/>
        <dbReference type="EC" id="5.2.1.8"/>
    </reaction>
</comment>
<dbReference type="FunFam" id="3.10.50.40:FF:000026">
    <property type="entry name" value="Peptidyl-prolyl cis-trans isomerase"/>
    <property type="match status" value="1"/>
</dbReference>
<evidence type="ECO:0000256" key="6">
    <source>
        <dbReference type="SAM" id="MobiDB-lite"/>
    </source>
</evidence>
<dbReference type="SMART" id="SM00456">
    <property type="entry name" value="WW"/>
    <property type="match status" value="1"/>
</dbReference>
<sequence>MSMPHMVQHGSSSEREACGSEWERPTVGSCATSAVTPAVAPTVEEMSWRMTQDEGASSVKEHVRQAKSSLFSDLSSRGNRRFELFASVVGSGYAQATHHSEQKRNRIGSFLVELPVSAAGDDILDAGSRDASKANSACASVCEVCGEKSNPAAVIGALFPWLRNRPRMRRSPCSQQLISNVAAPQIRVINILSTFAPVATTSTYPAKVINFIMSSSETGLPEGWEVRRSNTKNLPYYFHSETKDSRWEPPAGTDPDKLKEYMAAHHSTKGVVPANFSNSGGKIRVVHLLVKHRDSRRPASWREPKITRSKDDAKRLIDGYEAQIKAFEAGSTEGNPKSLSELATTESDCSSARKGGDLGFFGRGDMQKEFEEAAFALQKGEVSAMVDTASGLHLIQRLE</sequence>
<dbReference type="PANTHER" id="PTHR10657:SF4">
    <property type="entry name" value="PEPTIDYL-PROLYL CIS-TRANS ISOMERASE-RELATED"/>
    <property type="match status" value="1"/>
</dbReference>
<dbReference type="CDD" id="cd00201">
    <property type="entry name" value="WW"/>
    <property type="match status" value="1"/>
</dbReference>
<dbReference type="InterPro" id="IPR001202">
    <property type="entry name" value="WW_dom"/>
</dbReference>
<evidence type="ECO:0000313" key="10">
    <source>
        <dbReference type="Proteomes" id="UP000813461"/>
    </source>
</evidence>
<accession>A0A8K0QT56</accession>
<keyword evidence="3 5" id="KW-0697">Rotamase</keyword>
<dbReference type="Pfam" id="PF00639">
    <property type="entry name" value="Rotamase"/>
    <property type="match status" value="1"/>
</dbReference>
<evidence type="ECO:0000259" key="7">
    <source>
        <dbReference type="PROSITE" id="PS50020"/>
    </source>
</evidence>
<keyword evidence="4 5" id="KW-0413">Isomerase</keyword>
<dbReference type="OrthoDB" id="2530521at2759"/>
<proteinExistence type="predicted"/>
<feature type="domain" description="WW" evidence="7">
    <location>
        <begin position="218"/>
        <end position="252"/>
    </location>
</feature>
<dbReference type="Pfam" id="PF00397">
    <property type="entry name" value="WW"/>
    <property type="match status" value="1"/>
</dbReference>
<dbReference type="InterPro" id="IPR051370">
    <property type="entry name" value="PPIase_Pin1"/>
</dbReference>
<evidence type="ECO:0000256" key="5">
    <source>
        <dbReference type="PROSITE-ProRule" id="PRU00278"/>
    </source>
</evidence>
<dbReference type="Gene3D" id="3.10.50.40">
    <property type="match status" value="1"/>
</dbReference>
<feature type="compositionally biased region" description="Polar residues" evidence="6">
    <location>
        <begin position="332"/>
        <end position="350"/>
    </location>
</feature>
<dbReference type="SUPFAM" id="SSF51045">
    <property type="entry name" value="WW domain"/>
    <property type="match status" value="1"/>
</dbReference>
<dbReference type="PROSITE" id="PS50020">
    <property type="entry name" value="WW_DOMAIN_2"/>
    <property type="match status" value="1"/>
</dbReference>
<dbReference type="PROSITE" id="PS50198">
    <property type="entry name" value="PPIC_PPIASE_2"/>
    <property type="match status" value="1"/>
</dbReference>
<name>A0A8K0QT56_9PLEO</name>
<dbReference type="InterPro" id="IPR046357">
    <property type="entry name" value="PPIase_dom_sf"/>
</dbReference>
<gene>
    <name evidence="9" type="ORF">FB567DRAFT_585321</name>
</gene>
<keyword evidence="10" id="KW-1185">Reference proteome</keyword>
<dbReference type="FunFam" id="2.20.70.10:FF:000066">
    <property type="entry name" value="Peptidyl-prolyl cis-trans isomerase"/>
    <property type="match status" value="1"/>
</dbReference>
<dbReference type="EMBL" id="JAGMVJ010000034">
    <property type="protein sequence ID" value="KAH7067724.1"/>
    <property type="molecule type" value="Genomic_DNA"/>
</dbReference>
<feature type="compositionally biased region" description="Basic and acidic residues" evidence="6">
    <location>
        <begin position="12"/>
        <end position="24"/>
    </location>
</feature>
<dbReference type="GO" id="GO:0060261">
    <property type="term" value="P:positive regulation of transcription initiation by RNA polymerase II"/>
    <property type="evidence" value="ECO:0007669"/>
    <property type="project" value="UniProtKB-ARBA"/>
</dbReference>
<dbReference type="GO" id="GO:0005634">
    <property type="term" value="C:nucleus"/>
    <property type="evidence" value="ECO:0007669"/>
    <property type="project" value="TreeGrafter"/>
</dbReference>
<dbReference type="AlphaFoldDB" id="A0A8K0QT56"/>
<feature type="region of interest" description="Disordered" evidence="6">
    <location>
        <begin position="331"/>
        <end position="350"/>
    </location>
</feature>
<evidence type="ECO:0000256" key="1">
    <source>
        <dbReference type="ARBA" id="ARBA00000971"/>
    </source>
</evidence>
<organism evidence="9 10">
    <name type="scientific">Paraphoma chrysanthemicola</name>
    <dbReference type="NCBI Taxonomy" id="798071"/>
    <lineage>
        <taxon>Eukaryota</taxon>
        <taxon>Fungi</taxon>
        <taxon>Dikarya</taxon>
        <taxon>Ascomycota</taxon>
        <taxon>Pezizomycotina</taxon>
        <taxon>Dothideomycetes</taxon>
        <taxon>Pleosporomycetidae</taxon>
        <taxon>Pleosporales</taxon>
        <taxon>Pleosporineae</taxon>
        <taxon>Phaeosphaeriaceae</taxon>
        <taxon>Paraphoma</taxon>
    </lineage>
</organism>
<dbReference type="GO" id="GO:0005829">
    <property type="term" value="C:cytosol"/>
    <property type="evidence" value="ECO:0007669"/>
    <property type="project" value="TreeGrafter"/>
</dbReference>